<keyword evidence="1" id="KW-0732">Signal</keyword>
<feature type="region of interest" description="Disordered" evidence="6">
    <location>
        <begin position="350"/>
        <end position="376"/>
    </location>
</feature>
<dbReference type="EMBL" id="QXTE01000201">
    <property type="protein sequence ID" value="TFK02050.1"/>
    <property type="molecule type" value="Genomic_DNA"/>
</dbReference>
<dbReference type="GO" id="GO:0033627">
    <property type="term" value="P:cell adhesion mediated by integrin"/>
    <property type="evidence" value="ECO:0007669"/>
    <property type="project" value="TreeGrafter"/>
</dbReference>
<accession>A0A4D9E4X4</accession>
<dbReference type="InterPro" id="IPR013519">
    <property type="entry name" value="Int_alpha_beta-p"/>
</dbReference>
<evidence type="ECO:0000256" key="5">
    <source>
        <dbReference type="RuleBase" id="RU003762"/>
    </source>
</evidence>
<dbReference type="GO" id="GO:0005178">
    <property type="term" value="F:integrin binding"/>
    <property type="evidence" value="ECO:0007669"/>
    <property type="project" value="TreeGrafter"/>
</dbReference>
<dbReference type="Pfam" id="PF01839">
    <property type="entry name" value="FG-GAP"/>
    <property type="match status" value="1"/>
</dbReference>
<dbReference type="GO" id="GO:0009897">
    <property type="term" value="C:external side of plasma membrane"/>
    <property type="evidence" value="ECO:0007669"/>
    <property type="project" value="TreeGrafter"/>
</dbReference>
<reference evidence="7 8" key="2">
    <citation type="submission" date="2019-04" db="EMBL/GenBank/DDBJ databases">
        <title>The genome sequence of big-headed turtle.</title>
        <authorList>
            <person name="Gong S."/>
        </authorList>
    </citation>
    <scope>NUCLEOTIDE SEQUENCE [LARGE SCALE GENOMIC DNA]</scope>
    <source>
        <strain evidence="7">DO16091913</strain>
        <tissue evidence="7">Muscle</tissue>
    </source>
</reference>
<comment type="caution">
    <text evidence="7">The sequence shown here is derived from an EMBL/GenBank/DDBJ whole genome shotgun (WGS) entry which is preliminary data.</text>
</comment>
<keyword evidence="8" id="KW-1185">Reference proteome</keyword>
<protein>
    <submittedName>
        <fullName evidence="7">Integrin alpha-IIb</fullName>
    </submittedName>
</protein>
<dbReference type="InterPro" id="IPR013517">
    <property type="entry name" value="FG-GAP"/>
</dbReference>
<dbReference type="PANTHER" id="PTHR23220">
    <property type="entry name" value="INTEGRIN ALPHA"/>
    <property type="match status" value="1"/>
</dbReference>
<dbReference type="PROSITE" id="PS51470">
    <property type="entry name" value="FG_GAP"/>
    <property type="match status" value="1"/>
</dbReference>
<keyword evidence="5" id="KW-0675">Receptor</keyword>
<dbReference type="GO" id="GO:0008305">
    <property type="term" value="C:integrin complex"/>
    <property type="evidence" value="ECO:0007669"/>
    <property type="project" value="InterPro"/>
</dbReference>
<evidence type="ECO:0000256" key="4">
    <source>
        <dbReference type="PROSITE-ProRule" id="PRU00803"/>
    </source>
</evidence>
<dbReference type="Proteomes" id="UP000297703">
    <property type="component" value="Unassembled WGS sequence"/>
</dbReference>
<feature type="compositionally biased region" description="Gly residues" evidence="6">
    <location>
        <begin position="367"/>
        <end position="376"/>
    </location>
</feature>
<gene>
    <name evidence="7" type="ORF">DR999_PMT15641</name>
</gene>
<evidence type="ECO:0000313" key="8">
    <source>
        <dbReference type="Proteomes" id="UP000297703"/>
    </source>
</evidence>
<keyword evidence="5 7" id="KW-0401">Integrin</keyword>
<dbReference type="InterPro" id="IPR000413">
    <property type="entry name" value="Integrin_alpha"/>
</dbReference>
<dbReference type="GO" id="GO:0007160">
    <property type="term" value="P:cell-matrix adhesion"/>
    <property type="evidence" value="ECO:0007669"/>
    <property type="project" value="TreeGrafter"/>
</dbReference>
<proteinExistence type="inferred from homology"/>
<dbReference type="STRING" id="55544.A0A4D9E4X4"/>
<comment type="similarity">
    <text evidence="5">Belongs to the integrin alpha chain family.</text>
</comment>
<keyword evidence="5" id="KW-0130">Cell adhesion</keyword>
<dbReference type="SUPFAM" id="SSF69318">
    <property type="entry name" value="Integrin alpha N-terminal domain"/>
    <property type="match status" value="2"/>
</dbReference>
<evidence type="ECO:0000256" key="3">
    <source>
        <dbReference type="ARBA" id="ARBA00023180"/>
    </source>
</evidence>
<evidence type="ECO:0000256" key="1">
    <source>
        <dbReference type="ARBA" id="ARBA00022729"/>
    </source>
</evidence>
<dbReference type="GO" id="GO:0098609">
    <property type="term" value="P:cell-cell adhesion"/>
    <property type="evidence" value="ECO:0007669"/>
    <property type="project" value="TreeGrafter"/>
</dbReference>
<dbReference type="SMART" id="SM00191">
    <property type="entry name" value="Int_alpha"/>
    <property type="match status" value="1"/>
</dbReference>
<feature type="repeat" description="FG-GAP" evidence="4">
    <location>
        <begin position="243"/>
        <end position="302"/>
    </location>
</feature>
<dbReference type="GO" id="GO:0007229">
    <property type="term" value="P:integrin-mediated signaling pathway"/>
    <property type="evidence" value="ECO:0007669"/>
    <property type="project" value="UniProtKB-KW"/>
</dbReference>
<organism evidence="7 8">
    <name type="scientific">Platysternon megacephalum</name>
    <name type="common">big-headed turtle</name>
    <dbReference type="NCBI Taxonomy" id="55544"/>
    <lineage>
        <taxon>Eukaryota</taxon>
        <taxon>Metazoa</taxon>
        <taxon>Chordata</taxon>
        <taxon>Craniata</taxon>
        <taxon>Vertebrata</taxon>
        <taxon>Euteleostomi</taxon>
        <taxon>Archelosauria</taxon>
        <taxon>Testudinata</taxon>
        <taxon>Testudines</taxon>
        <taxon>Cryptodira</taxon>
        <taxon>Durocryptodira</taxon>
        <taxon>Testudinoidea</taxon>
        <taxon>Platysternidae</taxon>
        <taxon>Platysternon</taxon>
    </lineage>
</organism>
<dbReference type="GO" id="GO:0001525">
    <property type="term" value="P:angiogenesis"/>
    <property type="evidence" value="ECO:0007669"/>
    <property type="project" value="TreeGrafter"/>
</dbReference>
<reference evidence="7 8" key="1">
    <citation type="submission" date="2019-04" db="EMBL/GenBank/DDBJ databases">
        <title>Draft genome of the big-headed turtle Platysternon megacephalum.</title>
        <authorList>
            <person name="Gong S."/>
        </authorList>
    </citation>
    <scope>NUCLEOTIDE SEQUENCE [LARGE SCALE GENOMIC DNA]</scope>
    <source>
        <strain evidence="7">DO16091913</strain>
        <tissue evidence="7">Muscle</tissue>
    </source>
</reference>
<evidence type="ECO:0000256" key="2">
    <source>
        <dbReference type="ARBA" id="ARBA00022737"/>
    </source>
</evidence>
<comment type="subcellular location">
    <subcellularLocation>
        <location evidence="5">Membrane</location>
        <topology evidence="5">Single-pass type I membrane protein</topology>
    </subcellularLocation>
</comment>
<dbReference type="InterPro" id="IPR028994">
    <property type="entry name" value="Integrin_alpha_N"/>
</dbReference>
<keyword evidence="2" id="KW-0677">Repeat</keyword>
<evidence type="ECO:0000256" key="6">
    <source>
        <dbReference type="SAM" id="MobiDB-lite"/>
    </source>
</evidence>
<dbReference type="PANTHER" id="PTHR23220:SF73">
    <property type="entry name" value="INTEGRIN ALPHA-IIB"/>
    <property type="match status" value="1"/>
</dbReference>
<dbReference type="PRINTS" id="PR01185">
    <property type="entry name" value="INTEGRINA"/>
</dbReference>
<name>A0A4D9E4X4_9SAUR</name>
<sequence length="376" mass="40747">METCTFRKVGSNVQEVQEKWLAMNTEETLQLPSRARAAGPAWAKGGDSQLSQHWNAFEGKAQATQTPVGTCFVATEGLRHFAEYAPCRCHNMEATYQKKNYTKDKRYCEVGFSATITHVRLIYSVNLSAVVSPFPGSALLWSVALQQVTEDMYGDYDDAYRGYSVAMGEFDGDPATPGRGFALGLSLIGARGGVGALPWRLSTLCPQGRGDSCVSFAEYVVGVPNKRTTWGVVEIFSARKSLVLVQSIQSEQVASYFGHTVAVADVNGDGKDDILVGSRSDRKLYEGGRIYLYLQHQGPHPSKHPWQTMTGTQVQPSLLRGTWTRTATSVTPSHPRPPAVSLLVLRAGGSGLAQRHPPPQDMRLAGSGTGHLGGVP</sequence>
<dbReference type="Gene3D" id="2.130.10.130">
    <property type="entry name" value="Integrin alpha, N-terminal"/>
    <property type="match status" value="2"/>
</dbReference>
<keyword evidence="3" id="KW-0325">Glycoprotein</keyword>
<dbReference type="OrthoDB" id="5317514at2759"/>
<evidence type="ECO:0000313" key="7">
    <source>
        <dbReference type="EMBL" id="TFK02050.1"/>
    </source>
</evidence>
<dbReference type="AlphaFoldDB" id="A0A4D9E4X4"/>